<comment type="caution">
    <text evidence="1">The sequence shown here is derived from an EMBL/GenBank/DDBJ whole genome shotgun (WGS) entry which is preliminary data.</text>
</comment>
<dbReference type="InterPro" id="IPR012349">
    <property type="entry name" value="Split_barrel_FMN-bd"/>
</dbReference>
<dbReference type="EMBL" id="QJKF01000029">
    <property type="protein sequence ID" value="PXX52864.1"/>
    <property type="molecule type" value="Genomic_DNA"/>
</dbReference>
<name>A0A318JSP7_9NOCA</name>
<gene>
    <name evidence="1" type="ORF">DFR70_12931</name>
</gene>
<accession>A0A318JSP7</accession>
<evidence type="ECO:0000313" key="2">
    <source>
        <dbReference type="Proteomes" id="UP000247569"/>
    </source>
</evidence>
<sequence length="164" mass="18243">MTGVTELGDIAPSFVDLAHSIVWCTVSTTDAAGRPRSRILHPIWQWDGQELTGWILTGKTPPKVAQLAHSPYVAANYWAPTHDTCLAECTAEWVDDLATKTEQWERFRDTPPPLGYDPGGIGIPEWTGPESPSVSLLRLRPWRLRVLPGKDFLEGRPATSWRAT</sequence>
<dbReference type="Gene3D" id="2.30.110.10">
    <property type="entry name" value="Electron Transport, Fmn-binding Protein, Chain A"/>
    <property type="match status" value="1"/>
</dbReference>
<organism evidence="1 2">
    <name type="scientific">Nocardia tenerifensis</name>
    <dbReference type="NCBI Taxonomy" id="228006"/>
    <lineage>
        <taxon>Bacteria</taxon>
        <taxon>Bacillati</taxon>
        <taxon>Actinomycetota</taxon>
        <taxon>Actinomycetes</taxon>
        <taxon>Mycobacteriales</taxon>
        <taxon>Nocardiaceae</taxon>
        <taxon>Nocardia</taxon>
    </lineage>
</organism>
<dbReference type="SUPFAM" id="SSF50475">
    <property type="entry name" value="FMN-binding split barrel"/>
    <property type="match status" value="1"/>
</dbReference>
<reference evidence="1 2" key="1">
    <citation type="submission" date="2018-05" db="EMBL/GenBank/DDBJ databases">
        <title>Genomic Encyclopedia of Type Strains, Phase IV (KMG-IV): sequencing the most valuable type-strain genomes for metagenomic binning, comparative biology and taxonomic classification.</title>
        <authorList>
            <person name="Goeker M."/>
        </authorList>
    </citation>
    <scope>NUCLEOTIDE SEQUENCE [LARGE SCALE GENOMIC DNA]</scope>
    <source>
        <strain evidence="1 2">DSM 44704</strain>
    </source>
</reference>
<dbReference type="Proteomes" id="UP000247569">
    <property type="component" value="Unassembled WGS sequence"/>
</dbReference>
<dbReference type="AlphaFoldDB" id="A0A318JSP7"/>
<evidence type="ECO:0000313" key="1">
    <source>
        <dbReference type="EMBL" id="PXX52864.1"/>
    </source>
</evidence>
<keyword evidence="2" id="KW-1185">Reference proteome</keyword>
<proteinExistence type="predicted"/>
<protein>
    <submittedName>
        <fullName evidence="1">General stress protein 26</fullName>
    </submittedName>
</protein>